<keyword evidence="7" id="KW-0677">Repeat</keyword>
<comment type="catalytic activity">
    <reaction evidence="15">
        <text>L-seryl-[protein] + ATP = O-phospho-L-seryl-[protein] + ADP + H(+)</text>
        <dbReference type="Rhea" id="RHEA:17989"/>
        <dbReference type="Rhea" id="RHEA-COMP:9863"/>
        <dbReference type="Rhea" id="RHEA-COMP:11604"/>
        <dbReference type="ChEBI" id="CHEBI:15378"/>
        <dbReference type="ChEBI" id="CHEBI:29999"/>
        <dbReference type="ChEBI" id="CHEBI:30616"/>
        <dbReference type="ChEBI" id="CHEBI:83421"/>
        <dbReference type="ChEBI" id="CHEBI:456216"/>
    </reaction>
</comment>
<dbReference type="PROSITE" id="PS51473">
    <property type="entry name" value="GNK2"/>
    <property type="match status" value="2"/>
</dbReference>
<evidence type="ECO:0000256" key="9">
    <source>
        <dbReference type="ARBA" id="ARBA00022777"/>
    </source>
</evidence>
<dbReference type="CDD" id="cd14066">
    <property type="entry name" value="STKc_IRAK"/>
    <property type="match status" value="1"/>
</dbReference>
<evidence type="ECO:0000256" key="13">
    <source>
        <dbReference type="ARBA" id="ARBA00023170"/>
    </source>
</evidence>
<dbReference type="CDD" id="cd23509">
    <property type="entry name" value="Gnk2-like"/>
    <property type="match status" value="2"/>
</dbReference>
<dbReference type="PANTHER" id="PTHR47973">
    <property type="entry name" value="CYSTEINE-RICH RECEPTOR-LIKE PROTEIN KINASE 3"/>
    <property type="match status" value="1"/>
</dbReference>
<keyword evidence="2" id="KW-0723">Serine/threonine-protein kinase</keyword>
<keyword evidence="5 19" id="KW-0812">Transmembrane</keyword>
<protein>
    <submittedName>
        <fullName evidence="24">Cold-responsive protein kinase 1</fullName>
    </submittedName>
</protein>
<dbReference type="FunFam" id="1.10.510.10:FF:000336">
    <property type="entry name" value="Cysteine-rich receptor-like protein kinase 2"/>
    <property type="match status" value="1"/>
</dbReference>
<keyword evidence="12 19" id="KW-0472">Membrane</keyword>
<dbReference type="PROSITE" id="PS50011">
    <property type="entry name" value="PROTEIN_KINASE_DOM"/>
    <property type="match status" value="1"/>
</dbReference>
<evidence type="ECO:0000256" key="18">
    <source>
        <dbReference type="SAM" id="MobiDB-lite"/>
    </source>
</evidence>
<name>A0A6I9SAB9_ELAGV</name>
<feature type="signal peptide" evidence="20">
    <location>
        <begin position="1"/>
        <end position="23"/>
    </location>
</feature>
<evidence type="ECO:0000256" key="19">
    <source>
        <dbReference type="SAM" id="Phobius"/>
    </source>
</evidence>
<dbReference type="FunFam" id="3.30.430.20:FF:000015">
    <property type="entry name" value="Cysteine-rich receptor-like protein kinase 3"/>
    <property type="match status" value="1"/>
</dbReference>
<dbReference type="FunCoup" id="A0A6I9SAB9">
    <property type="interactions" value="1"/>
</dbReference>
<feature type="compositionally biased region" description="Low complexity" evidence="18">
    <location>
        <begin position="619"/>
        <end position="646"/>
    </location>
</feature>
<comment type="subcellular location">
    <subcellularLocation>
        <location evidence="1">Membrane</location>
        <topology evidence="1">Single-pass membrane protein</topology>
    </subcellularLocation>
</comment>
<feature type="chain" id="PRO_5027114617" evidence="20">
    <location>
        <begin position="24"/>
        <end position="646"/>
    </location>
</feature>
<dbReference type="Gene3D" id="1.10.510.10">
    <property type="entry name" value="Transferase(Phosphotransferase) domain 1"/>
    <property type="match status" value="1"/>
</dbReference>
<comment type="catalytic activity">
    <reaction evidence="16">
        <text>L-threonyl-[protein] + ATP = O-phospho-L-threonyl-[protein] + ADP + H(+)</text>
        <dbReference type="Rhea" id="RHEA:46608"/>
        <dbReference type="Rhea" id="RHEA-COMP:11060"/>
        <dbReference type="Rhea" id="RHEA-COMP:11605"/>
        <dbReference type="ChEBI" id="CHEBI:15378"/>
        <dbReference type="ChEBI" id="CHEBI:30013"/>
        <dbReference type="ChEBI" id="CHEBI:30616"/>
        <dbReference type="ChEBI" id="CHEBI:61977"/>
        <dbReference type="ChEBI" id="CHEBI:456216"/>
    </reaction>
</comment>
<evidence type="ECO:0000256" key="14">
    <source>
        <dbReference type="ARBA" id="ARBA00023180"/>
    </source>
</evidence>
<feature type="domain" description="Gnk2-homologous" evidence="22">
    <location>
        <begin position="139"/>
        <end position="238"/>
    </location>
</feature>
<evidence type="ECO:0000256" key="20">
    <source>
        <dbReference type="SAM" id="SignalP"/>
    </source>
</evidence>
<dbReference type="InterPro" id="IPR017441">
    <property type="entry name" value="Protein_kinase_ATP_BS"/>
</dbReference>
<evidence type="ECO:0000256" key="7">
    <source>
        <dbReference type="ARBA" id="ARBA00022737"/>
    </source>
</evidence>
<evidence type="ECO:0000256" key="2">
    <source>
        <dbReference type="ARBA" id="ARBA00022527"/>
    </source>
</evidence>
<gene>
    <name evidence="24" type="primary">LOC105058923</name>
</gene>
<dbReference type="OrthoDB" id="4062651at2759"/>
<feature type="domain" description="Protein kinase" evidence="21">
    <location>
        <begin position="322"/>
        <end position="608"/>
    </location>
</feature>
<dbReference type="InterPro" id="IPR011009">
    <property type="entry name" value="Kinase-like_dom_sf"/>
</dbReference>
<evidence type="ECO:0000256" key="16">
    <source>
        <dbReference type="ARBA" id="ARBA00047951"/>
    </source>
</evidence>
<evidence type="ECO:0000259" key="21">
    <source>
        <dbReference type="PROSITE" id="PS50011"/>
    </source>
</evidence>
<accession>A0A6I9SAB9</accession>
<keyword evidence="9 24" id="KW-0418">Kinase</keyword>
<dbReference type="InterPro" id="IPR002902">
    <property type="entry name" value="GNK2"/>
</dbReference>
<evidence type="ECO:0000259" key="22">
    <source>
        <dbReference type="PROSITE" id="PS51473"/>
    </source>
</evidence>
<feature type="transmembrane region" description="Helical" evidence="19">
    <location>
        <begin position="261"/>
        <end position="284"/>
    </location>
</feature>
<evidence type="ECO:0000256" key="15">
    <source>
        <dbReference type="ARBA" id="ARBA00047558"/>
    </source>
</evidence>
<dbReference type="Pfam" id="PF01657">
    <property type="entry name" value="Stress-antifung"/>
    <property type="match status" value="2"/>
</dbReference>
<dbReference type="KEGG" id="egu:105058923"/>
<evidence type="ECO:0000256" key="6">
    <source>
        <dbReference type="ARBA" id="ARBA00022729"/>
    </source>
</evidence>
<dbReference type="InParanoid" id="A0A6I9SAB9"/>
<dbReference type="GO" id="GO:0016020">
    <property type="term" value="C:membrane"/>
    <property type="evidence" value="ECO:0007669"/>
    <property type="project" value="UniProtKB-SubCell"/>
</dbReference>
<dbReference type="InterPro" id="IPR001245">
    <property type="entry name" value="Ser-Thr/Tyr_kinase_cat_dom"/>
</dbReference>
<dbReference type="Gene3D" id="1.20.5.510">
    <property type="entry name" value="Single helix bin"/>
    <property type="match status" value="1"/>
</dbReference>
<evidence type="ECO:0000256" key="17">
    <source>
        <dbReference type="PROSITE-ProRule" id="PRU10141"/>
    </source>
</evidence>
<dbReference type="InterPro" id="IPR052059">
    <property type="entry name" value="CR_Ser/Thr_kinase"/>
</dbReference>
<evidence type="ECO:0000313" key="24">
    <source>
        <dbReference type="RefSeq" id="XP_010940309.1"/>
    </source>
</evidence>
<keyword evidence="23" id="KW-1185">Reference proteome</keyword>
<dbReference type="InterPro" id="IPR038408">
    <property type="entry name" value="GNK2_sf"/>
</dbReference>
<evidence type="ECO:0000256" key="8">
    <source>
        <dbReference type="ARBA" id="ARBA00022741"/>
    </source>
</evidence>
<keyword evidence="10 17" id="KW-0067">ATP-binding</keyword>
<keyword evidence="14" id="KW-0325">Glycoprotein</keyword>
<dbReference type="Pfam" id="PF07714">
    <property type="entry name" value="PK_Tyr_Ser-Thr"/>
    <property type="match status" value="1"/>
</dbReference>
<feature type="domain" description="Gnk2-homologous" evidence="22">
    <location>
        <begin position="27"/>
        <end position="133"/>
    </location>
</feature>
<dbReference type="GeneID" id="105058923"/>
<keyword evidence="3" id="KW-0597">Phosphoprotein</keyword>
<dbReference type="Gene3D" id="3.30.200.20">
    <property type="entry name" value="Phosphorylase Kinase, domain 1"/>
    <property type="match status" value="1"/>
</dbReference>
<evidence type="ECO:0000256" key="5">
    <source>
        <dbReference type="ARBA" id="ARBA00022692"/>
    </source>
</evidence>
<dbReference type="InterPro" id="IPR008271">
    <property type="entry name" value="Ser/Thr_kinase_AS"/>
</dbReference>
<organism evidence="23 24">
    <name type="scientific">Elaeis guineensis var. tenera</name>
    <name type="common">Oil palm</name>
    <dbReference type="NCBI Taxonomy" id="51953"/>
    <lineage>
        <taxon>Eukaryota</taxon>
        <taxon>Viridiplantae</taxon>
        <taxon>Streptophyta</taxon>
        <taxon>Embryophyta</taxon>
        <taxon>Tracheophyta</taxon>
        <taxon>Spermatophyta</taxon>
        <taxon>Magnoliopsida</taxon>
        <taxon>Liliopsida</taxon>
        <taxon>Arecaceae</taxon>
        <taxon>Arecoideae</taxon>
        <taxon>Cocoseae</taxon>
        <taxon>Elaeidinae</taxon>
        <taxon>Elaeis</taxon>
    </lineage>
</organism>
<evidence type="ECO:0000256" key="10">
    <source>
        <dbReference type="ARBA" id="ARBA00022840"/>
    </source>
</evidence>
<evidence type="ECO:0000256" key="4">
    <source>
        <dbReference type="ARBA" id="ARBA00022679"/>
    </source>
</evidence>
<sequence length="646" mass="69807">MQRQPSAAVLLLLFVAVWRTVNGDPQANLLGQGCSLYKVSSPSLFFDNLNATFANLRSNLSASASGSSRFATAQQTSVSNPVYALFQCRDYLSTADCVSCLAAAELLIRNCSTANGGRVILDGCFLRYESSPFFDQTTQQGNRGLCSNGTAAAGGAFSAAAEELLLDLSTAVPRIENYFAAAEQGGVYGVAQCVRTVSESGCGDCLRGAYGNIKGCPPDAEGRAVDAGCFMRYSDKAFFPANQTVDLAPYLKSGRSSKKGAIIGGIAGGVGFLLLLAIAAFLWIRRSRKPGNIERGDILGATELRGPVDYRYADLKAATKDFSEENKLGEGGFGEVYKGILKNGKAVAVKKLTIANARKVRIDFQSEVKLISNVHHRNLVRLLGCSTKGPELLLVYEYMANSSLDKVLYGDKRGILNWKQRFDIIVGIARGLAYLHQEFHVCIIHRDIKSSNVLLDDNFQPKIADFGLARLLPGDHSHLSTNFAGTLGYTAPEYAIHGQLSEKVDTYSYGVVVLEIISGRKSNDVNLEPVTQYLLEWAWKLYETETLLELVDASLDPNEYRPEEVKRVIEIALMCTQSTVAARPTMSEVVVMLLSKGGLVLQPTRPVFIDATSRVHGDASSASKSSSSSNAAYSNATYSTSVPSAR</sequence>
<reference evidence="24" key="1">
    <citation type="submission" date="2025-08" db="UniProtKB">
        <authorList>
            <consortium name="RefSeq"/>
        </authorList>
    </citation>
    <scope>IDENTIFICATION</scope>
</reference>
<keyword evidence="4" id="KW-0808">Transferase</keyword>
<evidence type="ECO:0000313" key="23">
    <source>
        <dbReference type="Proteomes" id="UP000504607"/>
    </source>
</evidence>
<dbReference type="GO" id="GO:0004674">
    <property type="term" value="F:protein serine/threonine kinase activity"/>
    <property type="evidence" value="ECO:0007669"/>
    <property type="project" value="UniProtKB-KW"/>
</dbReference>
<feature type="region of interest" description="Disordered" evidence="18">
    <location>
        <begin position="617"/>
        <end position="646"/>
    </location>
</feature>
<evidence type="ECO:0000256" key="12">
    <source>
        <dbReference type="ARBA" id="ARBA00023136"/>
    </source>
</evidence>
<evidence type="ECO:0000256" key="3">
    <source>
        <dbReference type="ARBA" id="ARBA00022553"/>
    </source>
</evidence>
<dbReference type="Proteomes" id="UP000504607">
    <property type="component" value="Chromosome 16"/>
</dbReference>
<evidence type="ECO:0000256" key="11">
    <source>
        <dbReference type="ARBA" id="ARBA00022989"/>
    </source>
</evidence>
<dbReference type="RefSeq" id="XP_010940309.1">
    <property type="nucleotide sequence ID" value="XM_010942007.2"/>
</dbReference>
<proteinExistence type="predicted"/>
<keyword evidence="6 20" id="KW-0732">Signal</keyword>
<keyword evidence="11 19" id="KW-1133">Transmembrane helix</keyword>
<dbReference type="PROSITE" id="PS00108">
    <property type="entry name" value="PROTEIN_KINASE_ST"/>
    <property type="match status" value="1"/>
</dbReference>
<dbReference type="FunFam" id="3.30.200.20:FF:000177">
    <property type="entry name" value="Cysteine-rich receptor-like protein kinase 2"/>
    <property type="match status" value="1"/>
</dbReference>
<dbReference type="GO" id="GO:0005524">
    <property type="term" value="F:ATP binding"/>
    <property type="evidence" value="ECO:0007669"/>
    <property type="project" value="UniProtKB-UniRule"/>
</dbReference>
<keyword evidence="13" id="KW-0675">Receptor</keyword>
<dbReference type="SUPFAM" id="SSF56112">
    <property type="entry name" value="Protein kinase-like (PK-like)"/>
    <property type="match status" value="1"/>
</dbReference>
<dbReference type="InterPro" id="IPR000719">
    <property type="entry name" value="Prot_kinase_dom"/>
</dbReference>
<dbReference type="AlphaFoldDB" id="A0A6I9SAB9"/>
<dbReference type="PROSITE" id="PS00107">
    <property type="entry name" value="PROTEIN_KINASE_ATP"/>
    <property type="match status" value="1"/>
</dbReference>
<feature type="binding site" evidence="17">
    <location>
        <position position="351"/>
    </location>
    <ligand>
        <name>ATP</name>
        <dbReference type="ChEBI" id="CHEBI:30616"/>
    </ligand>
</feature>
<evidence type="ECO:0000256" key="1">
    <source>
        <dbReference type="ARBA" id="ARBA00004167"/>
    </source>
</evidence>
<dbReference type="Gene3D" id="3.30.430.20">
    <property type="entry name" value="Gnk2 domain, C-X8-C-X2-C motif"/>
    <property type="match status" value="2"/>
</dbReference>
<keyword evidence="8 17" id="KW-0547">Nucleotide-binding</keyword>
<dbReference type="SMART" id="SM00220">
    <property type="entry name" value="S_TKc"/>
    <property type="match status" value="1"/>
</dbReference>